<name>A0A4R3Z8F3_9FIRM</name>
<feature type="transmembrane region" description="Helical" evidence="1">
    <location>
        <begin position="6"/>
        <end position="25"/>
    </location>
</feature>
<dbReference type="EMBL" id="SMCQ01000005">
    <property type="protein sequence ID" value="TCW01007.1"/>
    <property type="molecule type" value="Genomic_DNA"/>
</dbReference>
<feature type="transmembrane region" description="Helical" evidence="1">
    <location>
        <begin position="180"/>
        <end position="204"/>
    </location>
</feature>
<feature type="transmembrane region" description="Helical" evidence="1">
    <location>
        <begin position="284"/>
        <end position="302"/>
    </location>
</feature>
<protein>
    <submittedName>
        <fullName evidence="2">EpsG-like putative glucosyltransferase</fullName>
    </submittedName>
</protein>
<feature type="transmembrane region" description="Helical" evidence="1">
    <location>
        <begin position="308"/>
        <end position="325"/>
    </location>
</feature>
<feature type="transmembrane region" description="Helical" evidence="1">
    <location>
        <begin position="216"/>
        <end position="237"/>
    </location>
</feature>
<accession>A0A4R3Z8F3</accession>
<gene>
    <name evidence="2" type="ORF">EDD60_105111</name>
</gene>
<dbReference type="Proteomes" id="UP000295515">
    <property type="component" value="Unassembled WGS sequence"/>
</dbReference>
<feature type="transmembrane region" description="Helical" evidence="1">
    <location>
        <begin position="140"/>
        <end position="168"/>
    </location>
</feature>
<evidence type="ECO:0000313" key="3">
    <source>
        <dbReference type="Proteomes" id="UP000295515"/>
    </source>
</evidence>
<sequence length="368" mass="43574">MSISNWDIKTVIIIFSVIFLVSYLYSLSDKNIKLVIFNKKINLNRFFYYLSLIIIVGVVGLQQSNSDYDTYSYLFKYEYGPNLHLFELEFIFKSLNYLIYQFFGEYKYLTLSVAFITYLYFFKSINYFSEKLELKKFQCMLLLMTIYMLVSFGMLRQICAASLCFYSLKFYDQKIFSKFLFFVFAAFGFHMSTILFLLIAIYAYRYKNKTINRLKHGIILFYYLTITNSNLIINFIGKLSNRDYAFYSTFNGFGLGNIISRLPIIIVLFTFSKLLNNSNDTVKVFLNIVIFEIIGVFAYYFFPILGGRLIYFVKICYIILFPYILKKGTKEHKFSNLLIAIYCVYYVVSELLGSYWIAEPLMPIKFDI</sequence>
<feature type="transmembrane region" description="Helical" evidence="1">
    <location>
        <begin position="46"/>
        <end position="64"/>
    </location>
</feature>
<dbReference type="InterPro" id="IPR049458">
    <property type="entry name" value="EpsG-like"/>
</dbReference>
<dbReference type="RefSeq" id="WP_066450723.1">
    <property type="nucleotide sequence ID" value="NZ_JANKBF010000008.1"/>
</dbReference>
<feature type="transmembrane region" description="Helical" evidence="1">
    <location>
        <begin position="108"/>
        <end position="128"/>
    </location>
</feature>
<reference evidence="2 3" key="1">
    <citation type="submission" date="2019-03" db="EMBL/GenBank/DDBJ databases">
        <title>Genomic Encyclopedia of Type Strains, Phase IV (KMG-IV): sequencing the most valuable type-strain genomes for metagenomic binning, comparative biology and taxonomic classification.</title>
        <authorList>
            <person name="Goeker M."/>
        </authorList>
    </citation>
    <scope>NUCLEOTIDE SEQUENCE [LARGE SCALE GENOMIC DNA]</scope>
    <source>
        <strain evidence="2 3">DSM 29487</strain>
    </source>
</reference>
<feature type="transmembrane region" description="Helical" evidence="1">
    <location>
        <begin position="249"/>
        <end position="272"/>
    </location>
</feature>
<keyword evidence="1" id="KW-1133">Transmembrane helix</keyword>
<dbReference type="GeneID" id="98914932"/>
<evidence type="ECO:0000313" key="2">
    <source>
        <dbReference type="EMBL" id="TCW01007.1"/>
    </source>
</evidence>
<keyword evidence="1" id="KW-0472">Membrane</keyword>
<dbReference type="AlphaFoldDB" id="A0A4R3Z8F3"/>
<dbReference type="Pfam" id="PF14897">
    <property type="entry name" value="EpsG"/>
    <property type="match status" value="1"/>
</dbReference>
<organism evidence="2 3">
    <name type="scientific">Longibaculum muris</name>
    <dbReference type="NCBI Taxonomy" id="1796628"/>
    <lineage>
        <taxon>Bacteria</taxon>
        <taxon>Bacillati</taxon>
        <taxon>Bacillota</taxon>
        <taxon>Erysipelotrichia</taxon>
        <taxon>Erysipelotrichales</taxon>
        <taxon>Coprobacillaceae</taxon>
        <taxon>Longibaculum</taxon>
    </lineage>
</organism>
<feature type="transmembrane region" description="Helical" evidence="1">
    <location>
        <begin position="337"/>
        <end position="358"/>
    </location>
</feature>
<dbReference type="GO" id="GO:0016740">
    <property type="term" value="F:transferase activity"/>
    <property type="evidence" value="ECO:0007669"/>
    <property type="project" value="UniProtKB-KW"/>
</dbReference>
<evidence type="ECO:0000256" key="1">
    <source>
        <dbReference type="SAM" id="Phobius"/>
    </source>
</evidence>
<keyword evidence="3" id="KW-1185">Reference proteome</keyword>
<keyword evidence="2" id="KW-0808">Transferase</keyword>
<keyword evidence="1" id="KW-0812">Transmembrane</keyword>
<comment type="caution">
    <text evidence="2">The sequence shown here is derived from an EMBL/GenBank/DDBJ whole genome shotgun (WGS) entry which is preliminary data.</text>
</comment>
<proteinExistence type="predicted"/>